<dbReference type="InterPro" id="IPR038765">
    <property type="entry name" value="Papain-like_cys_pep_sf"/>
</dbReference>
<feature type="domain" description="Peptidase C39-like" evidence="1">
    <location>
        <begin position="115"/>
        <end position="243"/>
    </location>
</feature>
<sequence>MLDSSKINQINNKIYDMGNYDYLVKERNTTLNESDTELYNLRTGEKVKSLSELKKQYNGLLQTKKNNFKNELNQKNYRATATGTVKQYVTNANYDILVDMYDFIGLNIGSWAVWDHCGPTAGTNIIKYWAKKRGVSQLYYSDDTWVFKSLCVNMKTNITGGTTVKNIYDGLWNYGKNTRGVTPRSGEQLIAPDYSKAKSLINKNFPFIMSLSNYPNLGDNHAVTCFGYYENNGTNYLIINNSYNKTWTFQSYNSLDILAYSYAEWTGK</sequence>
<proteinExistence type="predicted"/>
<dbReference type="SUPFAM" id="SSF54001">
    <property type="entry name" value="Cysteine proteinases"/>
    <property type="match status" value="1"/>
</dbReference>
<organism evidence="2 3">
    <name type="scientific">Clostridium faecium</name>
    <dbReference type="NCBI Taxonomy" id="2762223"/>
    <lineage>
        <taxon>Bacteria</taxon>
        <taxon>Bacillati</taxon>
        <taxon>Bacillota</taxon>
        <taxon>Clostridia</taxon>
        <taxon>Eubacteriales</taxon>
        <taxon>Clostridiaceae</taxon>
        <taxon>Clostridium</taxon>
    </lineage>
</organism>
<evidence type="ECO:0000313" key="3">
    <source>
        <dbReference type="Proteomes" id="UP000627166"/>
    </source>
</evidence>
<keyword evidence="3" id="KW-1185">Reference proteome</keyword>
<dbReference type="InterPro" id="IPR039564">
    <property type="entry name" value="Peptidase_C39-like"/>
</dbReference>
<dbReference type="Gene3D" id="3.90.70.10">
    <property type="entry name" value="Cysteine proteinases"/>
    <property type="match status" value="1"/>
</dbReference>
<accession>A0ABR8YPZ4</accession>
<reference evidence="2 3" key="1">
    <citation type="submission" date="2020-08" db="EMBL/GenBank/DDBJ databases">
        <title>A Genomic Blueprint of the Chicken Gut Microbiome.</title>
        <authorList>
            <person name="Gilroy R."/>
            <person name="Ravi A."/>
            <person name="Getino M."/>
            <person name="Pursley I."/>
            <person name="Horton D.L."/>
            <person name="Alikhan N.-F."/>
            <person name="Baker D."/>
            <person name="Gharbi K."/>
            <person name="Hall N."/>
            <person name="Watson M."/>
            <person name="Adriaenssens E.M."/>
            <person name="Foster-Nyarko E."/>
            <person name="Jarju S."/>
            <person name="Secka A."/>
            <person name="Antonio M."/>
            <person name="Oren A."/>
            <person name="Chaudhuri R."/>
            <person name="La Ragione R.M."/>
            <person name="Hildebrand F."/>
            <person name="Pallen M.J."/>
        </authorList>
    </citation>
    <scope>NUCLEOTIDE SEQUENCE [LARGE SCALE GENOMIC DNA]</scope>
    <source>
        <strain evidence="2 3">N37</strain>
    </source>
</reference>
<gene>
    <name evidence="2" type="ORF">H9637_04435</name>
</gene>
<protein>
    <submittedName>
        <fullName evidence="2">C39 family peptidase</fullName>
    </submittedName>
</protein>
<evidence type="ECO:0000259" key="1">
    <source>
        <dbReference type="Pfam" id="PF13529"/>
    </source>
</evidence>
<dbReference type="Proteomes" id="UP000627166">
    <property type="component" value="Unassembled WGS sequence"/>
</dbReference>
<dbReference type="Pfam" id="PF13529">
    <property type="entry name" value="Peptidase_C39_2"/>
    <property type="match status" value="1"/>
</dbReference>
<comment type="caution">
    <text evidence="2">The sequence shown here is derived from an EMBL/GenBank/DDBJ whole genome shotgun (WGS) entry which is preliminary data.</text>
</comment>
<dbReference type="EMBL" id="JACSQB010000036">
    <property type="protein sequence ID" value="MBD8046294.1"/>
    <property type="molecule type" value="Genomic_DNA"/>
</dbReference>
<name>A0ABR8YPZ4_9CLOT</name>
<evidence type="ECO:0000313" key="2">
    <source>
        <dbReference type="EMBL" id="MBD8046294.1"/>
    </source>
</evidence>
<dbReference type="RefSeq" id="WP_191739266.1">
    <property type="nucleotide sequence ID" value="NZ_JACSQB010000036.1"/>
</dbReference>